<dbReference type="OrthoDB" id="1099098at2"/>
<evidence type="ECO:0000313" key="2">
    <source>
        <dbReference type="Proteomes" id="UP000005150"/>
    </source>
</evidence>
<name>I8YFE9_9BACE</name>
<gene>
    <name evidence="1" type="ORF">HMPREF1071_02973</name>
</gene>
<reference evidence="1 2" key="1">
    <citation type="submission" date="2012-02" db="EMBL/GenBank/DDBJ databases">
        <title>The Genome Sequence of Bacteroides salyersiae CL02T12C01.</title>
        <authorList>
            <consortium name="The Broad Institute Genome Sequencing Platform"/>
            <person name="Earl A."/>
            <person name="Ward D."/>
            <person name="Feldgarden M."/>
            <person name="Gevers D."/>
            <person name="Zitomersky N.L."/>
            <person name="Coyne M.J."/>
            <person name="Comstock L.E."/>
            <person name="Young S.K."/>
            <person name="Zeng Q."/>
            <person name="Gargeya S."/>
            <person name="Fitzgerald M."/>
            <person name="Haas B."/>
            <person name="Abouelleil A."/>
            <person name="Alvarado L."/>
            <person name="Arachchi H.M."/>
            <person name="Berlin A."/>
            <person name="Chapman S.B."/>
            <person name="Gearin G."/>
            <person name="Goldberg J."/>
            <person name="Griggs A."/>
            <person name="Gujja S."/>
            <person name="Hansen M."/>
            <person name="Heiman D."/>
            <person name="Howarth C."/>
            <person name="Larimer J."/>
            <person name="Lui A."/>
            <person name="MacDonald P.J.P."/>
            <person name="McCowen C."/>
            <person name="Montmayeur A."/>
            <person name="Murphy C."/>
            <person name="Neiman D."/>
            <person name="Pearson M."/>
            <person name="Priest M."/>
            <person name="Roberts A."/>
            <person name="Saif S."/>
            <person name="Shea T."/>
            <person name="Sisk P."/>
            <person name="Stolte C."/>
            <person name="Sykes S."/>
            <person name="Wortman J."/>
            <person name="Nusbaum C."/>
            <person name="Birren B."/>
        </authorList>
    </citation>
    <scope>NUCLEOTIDE SEQUENCE [LARGE SCALE GENOMIC DNA]</scope>
    <source>
        <strain evidence="1 2">CL02T12C01</strain>
    </source>
</reference>
<comment type="caution">
    <text evidence="1">The sequence shown here is derived from an EMBL/GenBank/DDBJ whole genome shotgun (WGS) entry which is preliminary data.</text>
</comment>
<dbReference type="PROSITE" id="PS51257">
    <property type="entry name" value="PROKAR_LIPOPROTEIN"/>
    <property type="match status" value="1"/>
</dbReference>
<evidence type="ECO:0000313" key="1">
    <source>
        <dbReference type="EMBL" id="EIY61102.1"/>
    </source>
</evidence>
<organism evidence="1 2">
    <name type="scientific">Bacteroides salyersiae CL02T12C01</name>
    <dbReference type="NCBI Taxonomy" id="997887"/>
    <lineage>
        <taxon>Bacteria</taxon>
        <taxon>Pseudomonadati</taxon>
        <taxon>Bacteroidota</taxon>
        <taxon>Bacteroidia</taxon>
        <taxon>Bacteroidales</taxon>
        <taxon>Bacteroidaceae</taxon>
        <taxon>Bacteroides</taxon>
    </lineage>
</organism>
<keyword evidence="2" id="KW-1185">Reference proteome</keyword>
<dbReference type="RefSeq" id="WP_007480915.1">
    <property type="nucleotide sequence ID" value="NZ_JH724308.1"/>
</dbReference>
<proteinExistence type="predicted"/>
<dbReference type="AlphaFoldDB" id="I8YFE9"/>
<dbReference type="EMBL" id="AGXV01000035">
    <property type="protein sequence ID" value="EIY61102.1"/>
    <property type="molecule type" value="Genomic_DNA"/>
</dbReference>
<sequence length="1075" mass="117220">MMKYISLVLNRSFLLYTLVAAIWLTGCVEEEYTNSPKGTGVNIPFALTIPDVDIPSPISRSMTGAAGGYREDEIKNVDVLVFEESENTPGQYLFMEWKPVSTNITQTLDGGTSAAEFSVALTPTSKPTYVVLLANRPLGTAAYENILKGFVKGSTTKAAAMAQMIHSGDPTQWPADGPNDNGKYLPIPMYGEVKVSKLAYAVSIPNINLKRMLARIDIANSVSNFTVEEVYLVNYNNAGYLSPVWDANGVVDIASGDLNIPAANDKKVGIDPANYHLVAGNTPYVGNIYTFEASAAVDDAGGNDGAASRKDAVCLIVGGQRTGETSTTYYRVDFTQTGKTGEDVEYLPLLRNHKYIISITEVSGPGYDDKQKALESYTVMSNLKMRLITYDRDKIKDVVYDGQYMLGVSESDVQLTQYQIDKYVIDVFTDVPSGWKATVASDGDWLKFNGGGNTSTDVITTTGGANGDTSFALRIPYWYHGITGDSRTATITLQAGRLTHVITLTQTMIEPGVIRFVDGYGNEIVDGYVFPLRSDNPNNPEEALEPQVLYAVFSTPKIAVRRGGGTIFYPNGGLIPALNTSTSQFFVDRVQAFSIQPDPLRAGDGGNLYWRTDALNFDLYDEADKYLGNRPLPIIQQERTFSFRFLANTATRTFDVDLGAEQYLQLFVNHNWKIAGIEEVSGTELIRSTADTNDNDIFVGRSNADSKMYQSSVVGSDEDDGKGNAVNGRGYDFRLKIIPGKWAEGKTGMIKIDFDNVFYAGSGVLSKYPFRLIMYLNMVSRKLSYTDASSQPQFYLYPLRFEERKSSETNKGLQLSAANAAATCAEVGDGWRLPNANELILSYIYRDVLGGVAAGEDSYTSQNIEGWYISETPASYDYYWSASTYSDGSGFPLNLASAASGKKSTGDKANFRCVRNGPASGTKYPYLSGKTIISRDAAGGVQSSVLLGSESPSQSNKVAPKLEVDLTSSVGNWTTANSVCTAKGWRLPTQREMLLILSMGGGTIPLTQGTGFSNTTAWSSGFQAIAGFHWTQTLHSGSNYYAINPSNGTNGYEQNAWDVATGPDWMNYRCVRTVN</sequence>
<dbReference type="PATRIC" id="fig|997887.3.peg.3078"/>
<evidence type="ECO:0008006" key="3">
    <source>
        <dbReference type="Google" id="ProtNLM"/>
    </source>
</evidence>
<accession>I8YFE9</accession>
<protein>
    <recommendedName>
        <fullName evidence="3">Major fimbrial subunit protein N-terminal domain-containing protein</fullName>
    </recommendedName>
</protein>
<dbReference type="Proteomes" id="UP000005150">
    <property type="component" value="Unassembled WGS sequence"/>
</dbReference>
<dbReference type="HOGENOM" id="CLU_289809_0_0_10"/>